<sequence length="292" mass="34058">MHLSSTKQHLMNKTYTVLSNKYCSSYNDDEQDQSICIMENNSQLSRTLDNNRFSTFTKYKIKQHQTTLSVNQDQKRYFDSPTMITLDDDDDNDIPLIRCSNKRSNNTNSKLSLNETELSDLLIFTNPNRILTESMHVVVSRHPSLQDFKYINDVSSVLVESSDKPEPIYQELIRIDHLISTPPTDHINDIDENKENRPPLMPIKCSKSRIPIRTPSTNLLDEWSYMGPKMKELLSNTRKLPLRIPDLTTHSIEFRRLKQLLNDLEVTTSSWTNAINQCRYVLQHAQQQMHRS</sequence>
<name>A0A816MPL8_9BILA</name>
<evidence type="ECO:0000313" key="1">
    <source>
        <dbReference type="EMBL" id="CAF2010640.1"/>
    </source>
</evidence>
<dbReference type="EMBL" id="CAJNRF010001475">
    <property type="protein sequence ID" value="CAF2010640.1"/>
    <property type="molecule type" value="Genomic_DNA"/>
</dbReference>
<comment type="caution">
    <text evidence="1">The sequence shown here is derived from an EMBL/GenBank/DDBJ whole genome shotgun (WGS) entry which is preliminary data.</text>
</comment>
<evidence type="ECO:0000313" key="2">
    <source>
        <dbReference type="Proteomes" id="UP000663856"/>
    </source>
</evidence>
<gene>
    <name evidence="1" type="ORF">WKI299_LOCUS5197</name>
</gene>
<protein>
    <submittedName>
        <fullName evidence="1">Uncharacterized protein</fullName>
    </submittedName>
</protein>
<dbReference type="AlphaFoldDB" id="A0A816MPL8"/>
<proteinExistence type="predicted"/>
<organism evidence="1 2">
    <name type="scientific">Rotaria magnacalcarata</name>
    <dbReference type="NCBI Taxonomy" id="392030"/>
    <lineage>
        <taxon>Eukaryota</taxon>
        <taxon>Metazoa</taxon>
        <taxon>Spiralia</taxon>
        <taxon>Gnathifera</taxon>
        <taxon>Rotifera</taxon>
        <taxon>Eurotatoria</taxon>
        <taxon>Bdelloidea</taxon>
        <taxon>Philodinida</taxon>
        <taxon>Philodinidae</taxon>
        <taxon>Rotaria</taxon>
    </lineage>
</organism>
<accession>A0A816MPL8</accession>
<dbReference type="Proteomes" id="UP000663856">
    <property type="component" value="Unassembled WGS sequence"/>
</dbReference>
<reference evidence="1" key="1">
    <citation type="submission" date="2021-02" db="EMBL/GenBank/DDBJ databases">
        <authorList>
            <person name="Nowell W R."/>
        </authorList>
    </citation>
    <scope>NUCLEOTIDE SEQUENCE</scope>
</reference>